<dbReference type="PANTHER" id="PTHR46333:SF2">
    <property type="entry name" value="CYTOKINESIS PROTEIN 3"/>
    <property type="match status" value="1"/>
</dbReference>
<dbReference type="SMART" id="SM00460">
    <property type="entry name" value="TGc"/>
    <property type="match status" value="1"/>
</dbReference>
<keyword evidence="1" id="KW-1133">Transmembrane helix</keyword>
<dbReference type="Pfam" id="PF01841">
    <property type="entry name" value="Transglut_core"/>
    <property type="match status" value="1"/>
</dbReference>
<evidence type="ECO:0000313" key="4">
    <source>
        <dbReference type="Proteomes" id="UP000005387"/>
    </source>
</evidence>
<keyword evidence="1" id="KW-0812">Transmembrane</keyword>
<feature type="transmembrane region" description="Helical" evidence="1">
    <location>
        <begin position="164"/>
        <end position="189"/>
    </location>
</feature>
<feature type="transmembrane region" description="Helical" evidence="1">
    <location>
        <begin position="14"/>
        <end position="31"/>
    </location>
</feature>
<dbReference type="PANTHER" id="PTHR46333">
    <property type="entry name" value="CYTOKINESIS PROTEIN 3"/>
    <property type="match status" value="1"/>
</dbReference>
<dbReference type="Gene3D" id="3.10.620.30">
    <property type="match status" value="1"/>
</dbReference>
<evidence type="ECO:0000313" key="3">
    <source>
        <dbReference type="EMBL" id="EFM08720.1"/>
    </source>
</evidence>
<name>E0IFQ4_9BACL</name>
<sequence>MADWIEGITTFEPVALAVLALLLGSLVQGLVKGASGSAKRLFFFVWDGLLMLGCLALAAKAAAMLSARAAHWLEGVHPPDREVGTLAQMWYTFVTSLRDFALFRYGVLLLLLYGLFRWLASFLVSPVERFVVGFGSRPKEKRSVLDFSDDGKRAWPGGKAASRVIGAAIGAVHGAVRSLLLIAALFVYITLAPNGPFTEVVRSSDVYSEASSGLLEPVAGQLLADRGPVLTEAVGDELQRIIQRKYEIADYAIPDNIADAARTVTKDASTDETKARALYGWIGTRIAYDWDKARNYEERGQWKEQTPAETFKTRLGVCIDVARLYAVMARSVGLEVRVVTGEGITGDGTSGPHAWNEVRIAGTDGKPVWVPLDATWAISGDWFNPPAFAQTHIPDI</sequence>
<dbReference type="GO" id="GO:0005737">
    <property type="term" value="C:cytoplasm"/>
    <property type="evidence" value="ECO:0007669"/>
    <property type="project" value="TreeGrafter"/>
</dbReference>
<reference evidence="3 4" key="1">
    <citation type="submission" date="2010-07" db="EMBL/GenBank/DDBJ databases">
        <title>The draft genome of Paenibacillus curdlanolyticus YK9.</title>
        <authorList>
            <consortium name="US DOE Joint Genome Institute (JGI-PGF)"/>
            <person name="Lucas S."/>
            <person name="Copeland A."/>
            <person name="Lapidus A."/>
            <person name="Cheng J.-F."/>
            <person name="Bruce D."/>
            <person name="Goodwin L."/>
            <person name="Pitluck S."/>
            <person name="Land M.L."/>
            <person name="Hauser L."/>
            <person name="Chang Y.-J."/>
            <person name="Jeffries C."/>
            <person name="Anderson I.J."/>
            <person name="Johnson E."/>
            <person name="Loganathan U."/>
            <person name="Mulhopadhyay B."/>
            <person name="Kyrpides N."/>
            <person name="Woyke T.J."/>
        </authorList>
    </citation>
    <scope>NUCLEOTIDE SEQUENCE [LARGE SCALE GENOMIC DNA]</scope>
    <source>
        <strain evidence="3 4">YK9</strain>
    </source>
</reference>
<dbReference type="InterPro" id="IPR038765">
    <property type="entry name" value="Papain-like_cys_pep_sf"/>
</dbReference>
<dbReference type="RefSeq" id="WP_006040497.1">
    <property type="nucleotide sequence ID" value="NZ_AEDD01000014.1"/>
</dbReference>
<feature type="domain" description="Transglutaminase-like" evidence="2">
    <location>
        <begin position="310"/>
        <end position="376"/>
    </location>
</feature>
<organism evidence="3 4">
    <name type="scientific">Paenibacillus curdlanolyticus YK9</name>
    <dbReference type="NCBI Taxonomy" id="717606"/>
    <lineage>
        <taxon>Bacteria</taxon>
        <taxon>Bacillati</taxon>
        <taxon>Bacillota</taxon>
        <taxon>Bacilli</taxon>
        <taxon>Bacillales</taxon>
        <taxon>Paenibacillaceae</taxon>
        <taxon>Paenibacillus</taxon>
    </lineage>
</organism>
<dbReference type="Proteomes" id="UP000005387">
    <property type="component" value="Unassembled WGS sequence"/>
</dbReference>
<feature type="transmembrane region" description="Helical" evidence="1">
    <location>
        <begin position="43"/>
        <end position="63"/>
    </location>
</feature>
<dbReference type="InterPro" id="IPR052557">
    <property type="entry name" value="CAP/Cytokinesis_protein"/>
</dbReference>
<feature type="transmembrane region" description="Helical" evidence="1">
    <location>
        <begin position="102"/>
        <end position="120"/>
    </location>
</feature>
<evidence type="ECO:0000259" key="2">
    <source>
        <dbReference type="SMART" id="SM00460"/>
    </source>
</evidence>
<gene>
    <name evidence="3" type="ORF">PaecuDRAFT_4514</name>
</gene>
<dbReference type="InterPro" id="IPR002931">
    <property type="entry name" value="Transglutaminase-like"/>
</dbReference>
<dbReference type="EMBL" id="AEDD01000014">
    <property type="protein sequence ID" value="EFM08720.1"/>
    <property type="molecule type" value="Genomic_DNA"/>
</dbReference>
<dbReference type="eggNOG" id="COG1305">
    <property type="taxonomic scope" value="Bacteria"/>
</dbReference>
<protein>
    <submittedName>
        <fullName evidence="3">Transglutaminase domain protein</fullName>
    </submittedName>
</protein>
<keyword evidence="4" id="KW-1185">Reference proteome</keyword>
<proteinExistence type="predicted"/>
<keyword evidence="1" id="KW-0472">Membrane</keyword>
<evidence type="ECO:0000256" key="1">
    <source>
        <dbReference type="SAM" id="Phobius"/>
    </source>
</evidence>
<dbReference type="STRING" id="717606.PaecuDRAFT_4514"/>
<accession>E0IFQ4</accession>
<dbReference type="SUPFAM" id="SSF54001">
    <property type="entry name" value="Cysteine proteinases"/>
    <property type="match status" value="1"/>
</dbReference>
<dbReference type="AlphaFoldDB" id="E0IFQ4"/>
<dbReference type="OrthoDB" id="1817605at2"/>